<gene>
    <name evidence="1" type="ORF">ACFSR0_03035</name>
</gene>
<accession>A0ABW5TH35</accession>
<dbReference type="PANTHER" id="PTHR48098">
    <property type="entry name" value="ENTEROCHELIN ESTERASE-RELATED"/>
    <property type="match status" value="1"/>
</dbReference>
<dbReference type="InterPro" id="IPR000801">
    <property type="entry name" value="Esterase-like"/>
</dbReference>
<organism evidence="1 2">
    <name type="scientific">Enterococcus camelliae</name>
    <dbReference type="NCBI Taxonomy" id="453959"/>
    <lineage>
        <taxon>Bacteria</taxon>
        <taxon>Bacillati</taxon>
        <taxon>Bacillota</taxon>
        <taxon>Bacilli</taxon>
        <taxon>Lactobacillales</taxon>
        <taxon>Enterococcaceae</taxon>
        <taxon>Enterococcus</taxon>
    </lineage>
</organism>
<keyword evidence="1" id="KW-0378">Hydrolase</keyword>
<dbReference type="Pfam" id="PF00756">
    <property type="entry name" value="Esterase"/>
    <property type="match status" value="1"/>
</dbReference>
<comment type="caution">
    <text evidence="1">The sequence shown here is derived from an EMBL/GenBank/DDBJ whole genome shotgun (WGS) entry which is preliminary data.</text>
</comment>
<dbReference type="PANTHER" id="PTHR48098:SF1">
    <property type="entry name" value="DIACYLGLYCEROL ACYLTRANSFERASE_MYCOLYLTRANSFERASE AG85A"/>
    <property type="match status" value="1"/>
</dbReference>
<dbReference type="GO" id="GO:0016787">
    <property type="term" value="F:hydrolase activity"/>
    <property type="evidence" value="ECO:0007669"/>
    <property type="project" value="UniProtKB-KW"/>
</dbReference>
<proteinExistence type="predicted"/>
<dbReference type="InterPro" id="IPR029058">
    <property type="entry name" value="AB_hydrolase_fold"/>
</dbReference>
<evidence type="ECO:0000313" key="2">
    <source>
        <dbReference type="Proteomes" id="UP001597427"/>
    </source>
</evidence>
<dbReference type="EMBL" id="JBHUMO010000015">
    <property type="protein sequence ID" value="MFD2728413.1"/>
    <property type="molecule type" value="Genomic_DNA"/>
</dbReference>
<evidence type="ECO:0000313" key="1">
    <source>
        <dbReference type="EMBL" id="MFD2728413.1"/>
    </source>
</evidence>
<dbReference type="Gene3D" id="3.40.50.1820">
    <property type="entry name" value="alpha/beta hydrolase"/>
    <property type="match status" value="1"/>
</dbReference>
<dbReference type="Proteomes" id="UP001597427">
    <property type="component" value="Unassembled WGS sequence"/>
</dbReference>
<protein>
    <submittedName>
        <fullName evidence="1">Alpha/beta hydrolase</fullName>
    </submittedName>
</protein>
<dbReference type="InterPro" id="IPR050583">
    <property type="entry name" value="Mycobacterial_A85_antigen"/>
</dbReference>
<dbReference type="RefSeq" id="WP_379979784.1">
    <property type="nucleotide sequence ID" value="NZ_JBHUMO010000015.1"/>
</dbReference>
<reference evidence="2" key="1">
    <citation type="journal article" date="2019" name="Int. J. Syst. Evol. Microbiol.">
        <title>The Global Catalogue of Microorganisms (GCM) 10K type strain sequencing project: providing services to taxonomists for standard genome sequencing and annotation.</title>
        <authorList>
            <consortium name="The Broad Institute Genomics Platform"/>
            <consortium name="The Broad Institute Genome Sequencing Center for Infectious Disease"/>
            <person name="Wu L."/>
            <person name="Ma J."/>
        </authorList>
    </citation>
    <scope>NUCLEOTIDE SEQUENCE [LARGE SCALE GENOMIC DNA]</scope>
    <source>
        <strain evidence="2">TISTR 932</strain>
    </source>
</reference>
<dbReference type="SUPFAM" id="SSF53474">
    <property type="entry name" value="alpha/beta-Hydrolases"/>
    <property type="match status" value="1"/>
</dbReference>
<keyword evidence="2" id="KW-1185">Reference proteome</keyword>
<sequence>MLGHCSYFSEVLQRRKSYVVVTPEKQLGKTKVVILLHGIGSDETSWMCNAPLQDLADEYQTAFFCPSGENSFYTNQKDGPNFAKAFGEEFVEYLQQWFTFDFSRDNLQLAGFSMGGYGATLLGLRYPERFSRIGAFSPAFVFYKKERNDSLFNQVFSRGDYGSENDCVFLYKHLLESNRTIPTIQFSCGVADPLHKETKNVMEAIVEMNPKANVSFYTEDGFHDFSLWRNDLKRFLETRTNNLTGFFNEV</sequence>
<name>A0ABW5TH35_9ENTE</name>